<keyword evidence="6" id="KW-1185">Reference proteome</keyword>
<evidence type="ECO:0008006" key="7">
    <source>
        <dbReference type="Google" id="ProtNLM"/>
    </source>
</evidence>
<dbReference type="HOGENOM" id="CLU_000022_59_2_1"/>
<evidence type="ECO:0000256" key="1">
    <source>
        <dbReference type="ARBA" id="ARBA00006432"/>
    </source>
</evidence>
<dbReference type="Gene3D" id="2.30.38.10">
    <property type="entry name" value="Luciferase, Domain 3"/>
    <property type="match status" value="1"/>
</dbReference>
<evidence type="ECO:0000259" key="3">
    <source>
        <dbReference type="Pfam" id="PF00501"/>
    </source>
</evidence>
<dbReference type="Pfam" id="PF00501">
    <property type="entry name" value="AMP-binding"/>
    <property type="match status" value="1"/>
</dbReference>
<dbReference type="InterPro" id="IPR025110">
    <property type="entry name" value="AMP-bd_C"/>
</dbReference>
<dbReference type="GO" id="GO:0016405">
    <property type="term" value="F:CoA-ligase activity"/>
    <property type="evidence" value="ECO:0007669"/>
    <property type="project" value="TreeGrafter"/>
</dbReference>
<dbReference type="SUPFAM" id="SSF56801">
    <property type="entry name" value="Acetyl-CoA synthetase-like"/>
    <property type="match status" value="1"/>
</dbReference>
<feature type="domain" description="AMP-dependent synthetase/ligase" evidence="3">
    <location>
        <begin position="25"/>
        <end position="239"/>
    </location>
</feature>
<dbReference type="AlphaFoldDB" id="K3WMF7"/>
<dbReference type="InterPro" id="IPR000873">
    <property type="entry name" value="AMP-dep_synth/lig_dom"/>
</dbReference>
<dbReference type="PANTHER" id="PTHR24096">
    <property type="entry name" value="LONG-CHAIN-FATTY-ACID--COA LIGASE"/>
    <property type="match status" value="1"/>
</dbReference>
<reference evidence="6" key="1">
    <citation type="journal article" date="2010" name="Genome Biol.">
        <title>Genome sequence of the necrotrophic plant pathogen Pythium ultimum reveals original pathogenicity mechanisms and effector repertoire.</title>
        <authorList>
            <person name="Levesque C.A."/>
            <person name="Brouwer H."/>
            <person name="Cano L."/>
            <person name="Hamilton J.P."/>
            <person name="Holt C."/>
            <person name="Huitema E."/>
            <person name="Raffaele S."/>
            <person name="Robideau G.P."/>
            <person name="Thines M."/>
            <person name="Win J."/>
            <person name="Zerillo M.M."/>
            <person name="Beakes G.W."/>
            <person name="Boore J.L."/>
            <person name="Busam D."/>
            <person name="Dumas B."/>
            <person name="Ferriera S."/>
            <person name="Fuerstenberg S.I."/>
            <person name="Gachon C.M."/>
            <person name="Gaulin E."/>
            <person name="Govers F."/>
            <person name="Grenville-Briggs L."/>
            <person name="Horner N."/>
            <person name="Hostetler J."/>
            <person name="Jiang R.H."/>
            <person name="Johnson J."/>
            <person name="Krajaejun T."/>
            <person name="Lin H."/>
            <person name="Meijer H.J."/>
            <person name="Moore B."/>
            <person name="Morris P."/>
            <person name="Phuntmart V."/>
            <person name="Puiu D."/>
            <person name="Shetty J."/>
            <person name="Stajich J.E."/>
            <person name="Tripathy S."/>
            <person name="Wawra S."/>
            <person name="van West P."/>
            <person name="Whitty B.R."/>
            <person name="Coutinho P.M."/>
            <person name="Henrissat B."/>
            <person name="Martin F."/>
            <person name="Thomas P.D."/>
            <person name="Tyler B.M."/>
            <person name="De Vries R.P."/>
            <person name="Kamoun S."/>
            <person name="Yandell M."/>
            <person name="Tisserat N."/>
            <person name="Buell C.R."/>
        </authorList>
    </citation>
    <scope>NUCLEOTIDE SEQUENCE</scope>
    <source>
        <strain evidence="6">DAOM:BR144</strain>
    </source>
</reference>
<dbReference type="Gene3D" id="3.30.300.30">
    <property type="match status" value="1"/>
</dbReference>
<dbReference type="Pfam" id="PF13193">
    <property type="entry name" value="AMP-binding_C"/>
    <property type="match status" value="1"/>
</dbReference>
<proteinExistence type="inferred from homology"/>
<evidence type="ECO:0000313" key="6">
    <source>
        <dbReference type="Proteomes" id="UP000019132"/>
    </source>
</evidence>
<dbReference type="InParanoid" id="K3WMF7"/>
<dbReference type="Proteomes" id="UP000019132">
    <property type="component" value="Unassembled WGS sequence"/>
</dbReference>
<feature type="domain" description="AMP-binding enzyme C-terminal" evidence="4">
    <location>
        <begin position="290"/>
        <end position="367"/>
    </location>
</feature>
<keyword evidence="2" id="KW-0436">Ligase</keyword>
<organism evidence="5 6">
    <name type="scientific">Globisporangium ultimum (strain ATCC 200006 / CBS 805.95 / DAOM BR144)</name>
    <name type="common">Pythium ultimum</name>
    <dbReference type="NCBI Taxonomy" id="431595"/>
    <lineage>
        <taxon>Eukaryota</taxon>
        <taxon>Sar</taxon>
        <taxon>Stramenopiles</taxon>
        <taxon>Oomycota</taxon>
        <taxon>Peronosporomycetes</taxon>
        <taxon>Pythiales</taxon>
        <taxon>Pythiaceae</taxon>
        <taxon>Globisporangium</taxon>
    </lineage>
</organism>
<evidence type="ECO:0000313" key="5">
    <source>
        <dbReference type="EnsemblProtists" id="PYU1_T006149"/>
    </source>
</evidence>
<dbReference type="STRING" id="431595.K3WMF7"/>
<evidence type="ECO:0000256" key="2">
    <source>
        <dbReference type="ARBA" id="ARBA00022598"/>
    </source>
</evidence>
<dbReference type="OMA" id="WMGKYEW"/>
<protein>
    <recommendedName>
        <fullName evidence="7">AMP-dependent synthetase/ligase domain-containing protein</fullName>
    </recommendedName>
</protein>
<dbReference type="InterPro" id="IPR045851">
    <property type="entry name" value="AMP-bd_C_sf"/>
</dbReference>
<dbReference type="EnsemblProtists" id="PYU1_T006149">
    <property type="protein sequence ID" value="PYU1_T006149"/>
    <property type="gene ID" value="PYU1_G006137"/>
</dbReference>
<dbReference type="EMBL" id="GL376625">
    <property type="status" value="NOT_ANNOTATED_CDS"/>
    <property type="molecule type" value="Genomic_DNA"/>
</dbReference>
<evidence type="ECO:0000259" key="4">
    <source>
        <dbReference type="Pfam" id="PF13193"/>
    </source>
</evidence>
<sequence length="393" mass="43295">MADAPGSLRLQSLEQLIERNLPFPENLPLPRPSDVVDLPFSSGTTARPKGVELTARALLAVTIGYVHLNPPVKYRLGLLPFFHITATMEFHSCVYSGTAMVILPRFDPEVFLRVVQDYKMDGFIIAPPIALFLAQNPMVEKFDLSHVREIGCGGAPLGVEVESMAEKRTGATLLQGYGMTEMCGAITCSNIDTKRLGSAGKLMPNARMKVVSLSTNKELGPNEPGELLFHTPQLLRGYYNNPEANVAAFDEDGYLRTGDIGYIDDDGFVFIVDRIKELIKYKGHQVAPAELEDVLNNHPSVADACCVRGLDVKTGEEIPKAYVVLKQGAPKVTAEDIIAFVQTKVAPYKFVRELEFIETIPKSLSGKILRRVLQVKENDKIAAARKIQVQSRL</sequence>
<comment type="similarity">
    <text evidence="1">Belongs to the ATP-dependent AMP-binding enzyme family.</text>
</comment>
<reference evidence="5" key="3">
    <citation type="submission" date="2015-02" db="UniProtKB">
        <authorList>
            <consortium name="EnsemblProtists"/>
        </authorList>
    </citation>
    <scope>IDENTIFICATION</scope>
    <source>
        <strain evidence="5">DAOM BR144</strain>
    </source>
</reference>
<dbReference type="eggNOG" id="KOG1176">
    <property type="taxonomic scope" value="Eukaryota"/>
</dbReference>
<dbReference type="Gene3D" id="3.40.50.980">
    <property type="match status" value="2"/>
</dbReference>
<name>K3WMF7_GLOUD</name>
<reference evidence="6" key="2">
    <citation type="submission" date="2010-04" db="EMBL/GenBank/DDBJ databases">
        <authorList>
            <person name="Buell R."/>
            <person name="Hamilton J."/>
            <person name="Hostetler J."/>
        </authorList>
    </citation>
    <scope>NUCLEOTIDE SEQUENCE [LARGE SCALE GENOMIC DNA]</scope>
    <source>
        <strain evidence="6">DAOM:BR144</strain>
    </source>
</reference>
<dbReference type="PANTHER" id="PTHR24096:SF149">
    <property type="entry name" value="AMP-BINDING DOMAIN-CONTAINING PROTEIN-RELATED"/>
    <property type="match status" value="1"/>
</dbReference>
<accession>K3WMF7</accession>
<dbReference type="VEuPathDB" id="FungiDB:PYU1_G006137"/>